<accession>K9ZYI3</accession>
<name>K9ZYI3_DEIPD</name>
<dbReference type="Proteomes" id="UP000010467">
    <property type="component" value="Chromosome"/>
</dbReference>
<dbReference type="KEGG" id="dpd:Deipe_1068"/>
<proteinExistence type="predicted"/>
<gene>
    <name evidence="1" type="ordered locus">Deipe_1068</name>
</gene>
<reference evidence="2" key="1">
    <citation type="submission" date="2012-03" db="EMBL/GenBank/DDBJ databases">
        <title>Complete sequence of chromosome of Deinococcus peraridilitoris DSM 19664.</title>
        <authorList>
            <person name="Lucas S."/>
            <person name="Copeland A."/>
            <person name="Lapidus A."/>
            <person name="Glavina del Rio T."/>
            <person name="Dalin E."/>
            <person name="Tice H."/>
            <person name="Bruce D."/>
            <person name="Goodwin L."/>
            <person name="Pitluck S."/>
            <person name="Peters L."/>
            <person name="Mikhailova N."/>
            <person name="Lu M."/>
            <person name="Kyrpides N."/>
            <person name="Mavromatis K."/>
            <person name="Ivanova N."/>
            <person name="Brettin T."/>
            <person name="Detter J.C."/>
            <person name="Han C."/>
            <person name="Larimer F."/>
            <person name="Land M."/>
            <person name="Hauser L."/>
            <person name="Markowitz V."/>
            <person name="Cheng J.-F."/>
            <person name="Hugenholtz P."/>
            <person name="Woyke T."/>
            <person name="Wu D."/>
            <person name="Pukall R."/>
            <person name="Steenblock K."/>
            <person name="Brambilla E."/>
            <person name="Klenk H.-P."/>
            <person name="Eisen J.A."/>
        </authorList>
    </citation>
    <scope>NUCLEOTIDE SEQUENCE [LARGE SCALE GENOMIC DNA]</scope>
    <source>
        <strain evidence="2">DSM 19664 / LMG 22246 / CIP 109416 / KR-200</strain>
    </source>
</reference>
<evidence type="ECO:0000313" key="2">
    <source>
        <dbReference type="Proteomes" id="UP000010467"/>
    </source>
</evidence>
<dbReference type="AlphaFoldDB" id="K9ZYI3"/>
<keyword evidence="2" id="KW-1185">Reference proteome</keyword>
<sequence>MSRILHFVPQHRLNSASFKLGTGAFDSAFKFKVK</sequence>
<evidence type="ECO:0000313" key="1">
    <source>
        <dbReference type="EMBL" id="AFZ66631.1"/>
    </source>
</evidence>
<dbReference type="HOGENOM" id="CLU_3373359_0_0_0"/>
<protein>
    <submittedName>
        <fullName evidence="1">Uncharacterized protein</fullName>
    </submittedName>
</protein>
<dbReference type="STRING" id="937777.Deipe_1068"/>
<dbReference type="EMBL" id="CP003382">
    <property type="protein sequence ID" value="AFZ66631.1"/>
    <property type="molecule type" value="Genomic_DNA"/>
</dbReference>
<organism evidence="1 2">
    <name type="scientific">Deinococcus peraridilitoris (strain DSM 19664 / LMG 22246 / CIP 109416 / KR-200)</name>
    <dbReference type="NCBI Taxonomy" id="937777"/>
    <lineage>
        <taxon>Bacteria</taxon>
        <taxon>Thermotogati</taxon>
        <taxon>Deinococcota</taxon>
        <taxon>Deinococci</taxon>
        <taxon>Deinococcales</taxon>
        <taxon>Deinococcaceae</taxon>
        <taxon>Deinococcus</taxon>
    </lineage>
</organism>